<feature type="compositionally biased region" description="Basic and acidic residues" evidence="1">
    <location>
        <begin position="427"/>
        <end position="438"/>
    </location>
</feature>
<dbReference type="EMBL" id="JALPTH010000016">
    <property type="protein sequence ID" value="MCK8679174.1"/>
    <property type="molecule type" value="Genomic_DNA"/>
</dbReference>
<evidence type="ECO:0000256" key="1">
    <source>
        <dbReference type="SAM" id="MobiDB-lite"/>
    </source>
</evidence>
<dbReference type="Proteomes" id="UP001522868">
    <property type="component" value="Unassembled WGS sequence"/>
</dbReference>
<feature type="compositionally biased region" description="Gly residues" evidence="1">
    <location>
        <begin position="350"/>
        <end position="361"/>
    </location>
</feature>
<proteinExistence type="predicted"/>
<gene>
    <name evidence="2" type="ORF">M1O15_17600</name>
</gene>
<feature type="compositionally biased region" description="Low complexity" evidence="1">
    <location>
        <begin position="53"/>
        <end position="151"/>
    </location>
</feature>
<feature type="region of interest" description="Disordered" evidence="1">
    <location>
        <begin position="531"/>
        <end position="554"/>
    </location>
</feature>
<feature type="compositionally biased region" description="Basic and acidic residues" evidence="1">
    <location>
        <begin position="291"/>
        <end position="304"/>
    </location>
</feature>
<dbReference type="RefSeq" id="WP_248634844.1">
    <property type="nucleotide sequence ID" value="NZ_JALPTH010000016.1"/>
</dbReference>
<feature type="compositionally biased region" description="Low complexity" evidence="1">
    <location>
        <begin position="159"/>
        <end position="175"/>
    </location>
</feature>
<keyword evidence="3" id="KW-1185">Reference proteome</keyword>
<evidence type="ECO:0000313" key="2">
    <source>
        <dbReference type="EMBL" id="MCK8679174.1"/>
    </source>
</evidence>
<feature type="region of interest" description="Disordered" evidence="1">
    <location>
        <begin position="389"/>
        <end position="438"/>
    </location>
</feature>
<comment type="caution">
    <text evidence="2">The sequence shown here is derived from an EMBL/GenBank/DDBJ whole genome shotgun (WGS) entry which is preliminary data.</text>
</comment>
<name>A0ABT0ICX8_9ACTN</name>
<reference evidence="2 3" key="1">
    <citation type="submission" date="2022-04" db="EMBL/GenBank/DDBJ databases">
        <title>Streptomyces sp. nov. LCR6-01 isolated from Lichen of Dirinaria sp.</title>
        <authorList>
            <person name="Kanchanasin P."/>
            <person name="Tanasupawat S."/>
            <person name="Phongsopitanun W."/>
        </authorList>
    </citation>
    <scope>NUCLEOTIDE SEQUENCE [LARGE SCALE GENOMIC DNA]</scope>
    <source>
        <strain evidence="2 3">LCR6-01</strain>
    </source>
</reference>
<organism evidence="2 3">
    <name type="scientific">Streptomyces lichenis</name>
    <dbReference type="NCBI Taxonomy" id="2306967"/>
    <lineage>
        <taxon>Bacteria</taxon>
        <taxon>Bacillati</taxon>
        <taxon>Actinomycetota</taxon>
        <taxon>Actinomycetes</taxon>
        <taxon>Kitasatosporales</taxon>
        <taxon>Streptomycetaceae</taxon>
        <taxon>Streptomyces</taxon>
    </lineage>
</organism>
<feature type="compositionally biased region" description="Basic and acidic residues" evidence="1">
    <location>
        <begin position="37"/>
        <end position="46"/>
    </location>
</feature>
<protein>
    <submittedName>
        <fullName evidence="2">Uncharacterized protein</fullName>
    </submittedName>
</protein>
<feature type="compositionally biased region" description="Polar residues" evidence="1">
    <location>
        <begin position="534"/>
        <end position="545"/>
    </location>
</feature>
<sequence length="578" mass="57961">MTTHSGQGPEPHHPAARPAHEGVVLPGDGSEPWVPGDRQDGPEHGRPGGPAGGQPWAAGGDPQSSYGPSPSSYGQQPPQGPSSSYGQQPSHGSSSSYGQQPAQGYGYPPAQPAQGYGYPPAQPAQGYGYPPQQPQGYGYPPPAAAQQGYGYPQPPAASPSPYGQQPPQGYGYPPAQSEPPSNGAQPLPPEAAPSGAPQRPSGGDADATQYLPPVASGGPQGSGPGALPAEHAGESTRFLGAVPAEGPGAPPPPRAAGDSDATQYLPPVPGQQSGAPGGQPAGASYGATGQGEERRTPAEFDNLFRSEAQAAGAAGATQHIPRYQEERYQQEPPTGAGGRGPGAPVPPAYRGGGGDKGGYGESGPQRSSKVPLIAAVVVGCAVLGLGAGALLSGGEEPGDDASTGTGTVAAGSPTPDGGKGSSPAPEDPAKKQAEALDKLLAESNDSRAAVIRSVESIKRCDDLDQAAGDLRGAAGQRRGLVTKLQQLSVDKLPGHAELTSALTDAWQASARADDHYATWADQAKSRKVCKGGQARSTGATAQANKASGEATAAKRKAAPLWNGIAGKYGLTPHQPEQL</sequence>
<feature type="region of interest" description="Disordered" evidence="1">
    <location>
        <begin position="1"/>
        <end position="368"/>
    </location>
</feature>
<evidence type="ECO:0000313" key="3">
    <source>
        <dbReference type="Proteomes" id="UP001522868"/>
    </source>
</evidence>
<accession>A0ABT0ICX8</accession>